<sequence>MITPTVRKSTSPLEALHHALLEQMVRLGPSSRARYPAPP</sequence>
<dbReference type="RefSeq" id="XP_005710325.1">
    <property type="nucleotide sequence ID" value="XM_005710268.1"/>
</dbReference>
<dbReference type="Gramene" id="CDF40031">
    <property type="protein sequence ID" value="CDF40031"/>
    <property type="gene ID" value="CHC_T00000631001"/>
</dbReference>
<dbReference type="Proteomes" id="UP000012073">
    <property type="component" value="Unassembled WGS sequence"/>
</dbReference>
<dbReference type="AlphaFoldDB" id="R7QRD4"/>
<name>R7QRD4_CHOCR</name>
<organism evidence="1 2">
    <name type="scientific">Chondrus crispus</name>
    <name type="common">Carrageen Irish moss</name>
    <name type="synonym">Polymorpha crispa</name>
    <dbReference type="NCBI Taxonomy" id="2769"/>
    <lineage>
        <taxon>Eukaryota</taxon>
        <taxon>Rhodophyta</taxon>
        <taxon>Florideophyceae</taxon>
        <taxon>Rhodymeniophycidae</taxon>
        <taxon>Gigartinales</taxon>
        <taxon>Gigartinaceae</taxon>
        <taxon>Chondrus</taxon>
    </lineage>
</organism>
<protein>
    <submittedName>
        <fullName evidence="1">Uncharacterized protein</fullName>
    </submittedName>
</protein>
<dbReference type="GeneID" id="17318042"/>
<evidence type="ECO:0000313" key="1">
    <source>
        <dbReference type="EMBL" id="CDF40031.1"/>
    </source>
</evidence>
<evidence type="ECO:0000313" key="2">
    <source>
        <dbReference type="Proteomes" id="UP000012073"/>
    </source>
</evidence>
<accession>R7QRD4</accession>
<reference evidence="2" key="1">
    <citation type="journal article" date="2013" name="Proc. Natl. Acad. Sci. U.S.A.">
        <title>Genome structure and metabolic features in the red seaweed Chondrus crispus shed light on evolution of the Archaeplastida.</title>
        <authorList>
            <person name="Collen J."/>
            <person name="Porcel B."/>
            <person name="Carre W."/>
            <person name="Ball S.G."/>
            <person name="Chaparro C."/>
            <person name="Tonon T."/>
            <person name="Barbeyron T."/>
            <person name="Michel G."/>
            <person name="Noel B."/>
            <person name="Valentin K."/>
            <person name="Elias M."/>
            <person name="Artiguenave F."/>
            <person name="Arun A."/>
            <person name="Aury J.M."/>
            <person name="Barbosa-Neto J.F."/>
            <person name="Bothwell J.H."/>
            <person name="Bouget F.Y."/>
            <person name="Brillet L."/>
            <person name="Cabello-Hurtado F."/>
            <person name="Capella-Gutierrez S."/>
            <person name="Charrier B."/>
            <person name="Cladiere L."/>
            <person name="Cock J.M."/>
            <person name="Coelho S.M."/>
            <person name="Colleoni C."/>
            <person name="Czjzek M."/>
            <person name="Da Silva C."/>
            <person name="Delage L."/>
            <person name="Denoeud F."/>
            <person name="Deschamps P."/>
            <person name="Dittami S.M."/>
            <person name="Gabaldon T."/>
            <person name="Gachon C.M."/>
            <person name="Groisillier A."/>
            <person name="Herve C."/>
            <person name="Jabbari K."/>
            <person name="Katinka M."/>
            <person name="Kloareg B."/>
            <person name="Kowalczyk N."/>
            <person name="Labadie K."/>
            <person name="Leblanc C."/>
            <person name="Lopez P.J."/>
            <person name="McLachlan D.H."/>
            <person name="Meslet-Cladiere L."/>
            <person name="Moustafa A."/>
            <person name="Nehr Z."/>
            <person name="Nyvall Collen P."/>
            <person name="Panaud O."/>
            <person name="Partensky F."/>
            <person name="Poulain J."/>
            <person name="Rensing S.A."/>
            <person name="Rousvoal S."/>
            <person name="Samson G."/>
            <person name="Symeonidi A."/>
            <person name="Weissenbach J."/>
            <person name="Zambounis A."/>
            <person name="Wincker P."/>
            <person name="Boyen C."/>
        </authorList>
    </citation>
    <scope>NUCLEOTIDE SEQUENCE [LARGE SCALE GENOMIC DNA]</scope>
    <source>
        <strain evidence="2">cv. Stackhouse</strain>
    </source>
</reference>
<dbReference type="KEGG" id="ccp:CHC_T00000631001"/>
<keyword evidence="2" id="KW-1185">Reference proteome</keyword>
<gene>
    <name evidence="1" type="ORF">CHC_T00000631001</name>
</gene>
<dbReference type="EMBL" id="HG002110">
    <property type="protein sequence ID" value="CDF40031.1"/>
    <property type="molecule type" value="Genomic_DNA"/>
</dbReference>
<proteinExistence type="predicted"/>